<comment type="caution">
    <text evidence="3">The sequence shown here is derived from an EMBL/GenBank/DDBJ whole genome shotgun (WGS) entry which is preliminary data.</text>
</comment>
<gene>
    <name evidence="3" type="ORF">PAI11_27820</name>
</gene>
<organism evidence="3 4">
    <name type="scientific">Patulibacter medicamentivorans</name>
    <dbReference type="NCBI Taxonomy" id="1097667"/>
    <lineage>
        <taxon>Bacteria</taxon>
        <taxon>Bacillati</taxon>
        <taxon>Actinomycetota</taxon>
        <taxon>Thermoleophilia</taxon>
        <taxon>Solirubrobacterales</taxon>
        <taxon>Patulibacteraceae</taxon>
        <taxon>Patulibacter</taxon>
    </lineage>
</organism>
<evidence type="ECO:0000256" key="1">
    <source>
        <dbReference type="SAM" id="MobiDB-lite"/>
    </source>
</evidence>
<dbReference type="Proteomes" id="UP000005143">
    <property type="component" value="Unassembled WGS sequence"/>
</dbReference>
<feature type="region of interest" description="Disordered" evidence="1">
    <location>
        <begin position="464"/>
        <end position="523"/>
    </location>
</feature>
<feature type="compositionally biased region" description="Low complexity" evidence="1">
    <location>
        <begin position="498"/>
        <end position="510"/>
    </location>
</feature>
<dbReference type="InterPro" id="IPR052336">
    <property type="entry name" value="MlaD_Phospholipid_Transporter"/>
</dbReference>
<evidence type="ECO:0000259" key="2">
    <source>
        <dbReference type="Pfam" id="PF02470"/>
    </source>
</evidence>
<dbReference type="Pfam" id="PF02470">
    <property type="entry name" value="MlaD"/>
    <property type="match status" value="1"/>
</dbReference>
<reference evidence="3 4" key="1">
    <citation type="journal article" date="2013" name="Biodegradation">
        <title>Quantitative proteomic analysis of ibuprofen-degrading Patulibacter sp. strain I11.</title>
        <authorList>
            <person name="Almeida B."/>
            <person name="Kjeldal H."/>
            <person name="Lolas I."/>
            <person name="Knudsen A.D."/>
            <person name="Carvalho G."/>
            <person name="Nielsen K.L."/>
            <person name="Barreto Crespo M.T."/>
            <person name="Stensballe A."/>
            <person name="Nielsen J.L."/>
        </authorList>
    </citation>
    <scope>NUCLEOTIDE SEQUENCE [LARGE SCALE GENOMIC DNA]</scope>
    <source>
        <strain evidence="3 4">I11</strain>
    </source>
</reference>
<keyword evidence="4" id="KW-1185">Reference proteome</keyword>
<proteinExistence type="predicted"/>
<dbReference type="PANTHER" id="PTHR33371">
    <property type="entry name" value="INTERMEMBRANE PHOSPHOLIPID TRANSPORT SYSTEM BINDING PROTEIN MLAD-RELATED"/>
    <property type="match status" value="1"/>
</dbReference>
<dbReference type="EMBL" id="AGUD01000225">
    <property type="protein sequence ID" value="EHN10351.1"/>
    <property type="molecule type" value="Genomic_DNA"/>
</dbReference>
<sequence length="523" mass="55496">MALLAAAATTVGLSACGSGSGGGDAYRVRAIFDNAFAVIPGEEVRIAGARVGTVDAVDVDRDRRAVLVLRIDDPGFRDFRADAECSIRPQSIIGERFVECLPTQPRAAGTTPPPALRTATFDGERQHVLPVERTSKPVDLDLVVDMMRLPERQRMTIILNELGVGLAARGPALRRTIRAALPGLRETDKVLALLGDQNQQLRALVRDSDTALAPVARDRAKLGSLLSRAADVQGAVAERRTALDQDLAKLPRTLRELRPTMATLSRLAQEGTPAVRDLRLSAPAGLQVLQALQPFSRAAIGPVKDLGRTADIGRVALKKADPVVEQLDTLANETKPVVRDAKALTESLDRSGGFKRVLDYIFFQTLAVNAYDDVGHYLRINVILNQCATYATEPTKGCSAALDGISASTRSASGPRRAGESTELALTRRVLAGEDPQKVLDSVKGQAAYAPLLKRIRAMRALQRAGERKTAAGGPATSKGEAPITVPDGVLPGDRGSRSSSAGSASRGSSTSNGLLDYLMGDG</sequence>
<dbReference type="InterPro" id="IPR003399">
    <property type="entry name" value="Mce/MlaD"/>
</dbReference>
<evidence type="ECO:0000313" key="3">
    <source>
        <dbReference type="EMBL" id="EHN10351.1"/>
    </source>
</evidence>
<name>H0E7I0_9ACTN</name>
<accession>H0E7I0</accession>
<evidence type="ECO:0000313" key="4">
    <source>
        <dbReference type="Proteomes" id="UP000005143"/>
    </source>
</evidence>
<dbReference type="PANTHER" id="PTHR33371:SF4">
    <property type="entry name" value="INTERMEMBRANE PHOSPHOLIPID TRANSPORT SYSTEM BINDING PROTEIN MLAD"/>
    <property type="match status" value="1"/>
</dbReference>
<feature type="domain" description="Mce/MlaD" evidence="2">
    <location>
        <begin position="25"/>
        <end position="100"/>
    </location>
</feature>
<dbReference type="AlphaFoldDB" id="H0E7I0"/>
<protein>
    <submittedName>
        <fullName evidence="3">Virulence factor Mce family protein</fullName>
    </submittedName>
</protein>